<feature type="transmembrane region" description="Helical" evidence="1">
    <location>
        <begin position="64"/>
        <end position="85"/>
    </location>
</feature>
<dbReference type="InterPro" id="IPR002656">
    <property type="entry name" value="Acyl_transf_3_dom"/>
</dbReference>
<proteinExistence type="predicted"/>
<dbReference type="PANTHER" id="PTHR37312">
    <property type="entry name" value="MEMBRANE-BOUND ACYLTRANSFERASE YKRP-RELATED"/>
    <property type="match status" value="1"/>
</dbReference>
<feature type="transmembrane region" description="Helical" evidence="1">
    <location>
        <begin position="279"/>
        <end position="297"/>
    </location>
</feature>
<evidence type="ECO:0000313" key="3">
    <source>
        <dbReference type="EMBL" id="MCU6764590.1"/>
    </source>
</evidence>
<feature type="domain" description="Acyltransferase 3" evidence="2">
    <location>
        <begin position="7"/>
        <end position="315"/>
    </location>
</feature>
<keyword evidence="4" id="KW-1185">Reference proteome</keyword>
<evidence type="ECO:0000313" key="4">
    <source>
        <dbReference type="Proteomes" id="UP001652409"/>
    </source>
</evidence>
<comment type="caution">
    <text evidence="3">The sequence shown here is derived from an EMBL/GenBank/DDBJ whole genome shotgun (WGS) entry which is preliminary data.</text>
</comment>
<accession>A0ABT2TQT7</accession>
<keyword evidence="1" id="KW-1133">Transmembrane helix</keyword>
<evidence type="ECO:0000256" key="1">
    <source>
        <dbReference type="SAM" id="Phobius"/>
    </source>
</evidence>
<feature type="transmembrane region" description="Helical" evidence="1">
    <location>
        <begin position="317"/>
        <end position="336"/>
    </location>
</feature>
<dbReference type="Proteomes" id="UP001652409">
    <property type="component" value="Unassembled WGS sequence"/>
</dbReference>
<gene>
    <name evidence="3" type="ORF">OCV61_04105</name>
</gene>
<feature type="transmembrane region" description="Helical" evidence="1">
    <location>
        <begin position="384"/>
        <end position="405"/>
    </location>
</feature>
<feature type="transmembrane region" description="Helical" evidence="1">
    <location>
        <begin position="147"/>
        <end position="164"/>
    </location>
</feature>
<dbReference type="InterPro" id="IPR052734">
    <property type="entry name" value="Nod_factor_acetyltransferase"/>
</dbReference>
<feature type="transmembrane region" description="Helical" evidence="1">
    <location>
        <begin position="35"/>
        <end position="52"/>
    </location>
</feature>
<protein>
    <submittedName>
        <fullName evidence="3">Acyltransferase</fullName>
    </submittedName>
</protein>
<feature type="transmembrane region" description="Helical" evidence="1">
    <location>
        <begin position="199"/>
        <end position="217"/>
    </location>
</feature>
<feature type="transmembrane region" description="Helical" evidence="1">
    <location>
        <begin position="237"/>
        <end position="258"/>
    </location>
</feature>
<feature type="transmembrane region" description="Helical" evidence="1">
    <location>
        <begin position="170"/>
        <end position="187"/>
    </location>
</feature>
<keyword evidence="1" id="KW-0472">Membrane</keyword>
<dbReference type="PANTHER" id="PTHR37312:SF1">
    <property type="entry name" value="MEMBRANE-BOUND ACYLTRANSFERASE YKRP-RELATED"/>
    <property type="match status" value="1"/>
</dbReference>
<keyword evidence="3" id="KW-0808">Transferase</keyword>
<dbReference type="Pfam" id="PF01757">
    <property type="entry name" value="Acyl_transf_3"/>
    <property type="match status" value="1"/>
</dbReference>
<dbReference type="RefSeq" id="WP_158420789.1">
    <property type="nucleotide sequence ID" value="NZ_JAOQJL010000006.1"/>
</dbReference>
<feature type="transmembrane region" description="Helical" evidence="1">
    <location>
        <begin position="12"/>
        <end position="29"/>
    </location>
</feature>
<organism evidence="3 4">
    <name type="scientific">Blautia ammoniilytica</name>
    <dbReference type="NCBI Taxonomy" id="2981782"/>
    <lineage>
        <taxon>Bacteria</taxon>
        <taxon>Bacillati</taxon>
        <taxon>Bacillota</taxon>
        <taxon>Clostridia</taxon>
        <taxon>Lachnospirales</taxon>
        <taxon>Lachnospiraceae</taxon>
        <taxon>Blautia</taxon>
    </lineage>
</organism>
<feature type="transmembrane region" description="Helical" evidence="1">
    <location>
        <begin position="116"/>
        <end position="135"/>
    </location>
</feature>
<sequence length="539" mass="62063">MEKKRIEWVDIYKALGIILVVVGHATGAFNNYIYQFHMAAFFFISGYTTNFDRDSAVHYVYKKIYSLYIPLLFLTIMGAALMAILNATSVYSVFYDGGYIGFIDTIKNFVCEGTNYVWWLGATWFIVVLMQVEICQRIIYMICGNKNGILYAVFSLSLFVFGYFCVENSLFNAINLAFIGQGFFATGQIMRSGKKIDDISTGKLVGIGVAVCGYLYFAQKYFDATVDYPSKKFGNIVLNYCSGVLGSLLLIVISCCLVKLLNDRMKKPLIEIGKSTFGILVFHFMAFKILFLILAKLGIITMQEVQLTTPADSIKKYWLFITVFSVAFSMELWKIVNKNNFFSFLLGKKNGWEKLWNRVFKRAEKSVVEIEENSNKTIQYTFKMMCIFFLCGIWSYIAISYIGYWKSLEITFPYAGNKNVIFDEGWLPQGEETYRWIAKEGSIEVKKGNWNQIYMSGYVPKEFDMVTDIKIEINDEEVFEKELKDDRNWLYEGNISSSHGYRVGEILNIKIVFNGIYMPDENEADQREKSSLVNEIIFK</sequence>
<keyword evidence="1" id="KW-0812">Transmembrane</keyword>
<dbReference type="GO" id="GO:0016746">
    <property type="term" value="F:acyltransferase activity"/>
    <property type="evidence" value="ECO:0007669"/>
    <property type="project" value="UniProtKB-KW"/>
</dbReference>
<dbReference type="EMBL" id="JAOQJL010000006">
    <property type="protein sequence ID" value="MCU6764590.1"/>
    <property type="molecule type" value="Genomic_DNA"/>
</dbReference>
<evidence type="ECO:0000259" key="2">
    <source>
        <dbReference type="Pfam" id="PF01757"/>
    </source>
</evidence>
<keyword evidence="3" id="KW-0012">Acyltransferase</keyword>
<reference evidence="3 4" key="1">
    <citation type="journal article" date="2021" name="ISME Commun">
        <title>Automated analysis of genomic sequences facilitates high-throughput and comprehensive description of bacteria.</title>
        <authorList>
            <person name="Hitch T.C.A."/>
        </authorList>
    </citation>
    <scope>NUCLEOTIDE SEQUENCE [LARGE SCALE GENOMIC DNA]</scope>
    <source>
        <strain evidence="3 4">Sanger_23</strain>
    </source>
</reference>
<name>A0ABT2TQT7_9FIRM</name>